<evidence type="ECO:0000256" key="1">
    <source>
        <dbReference type="SAM" id="Phobius"/>
    </source>
</evidence>
<sequence>MAGEPHDIIEARSPRGPRRWIGVAVLAALVLVPVVSLLAGREPDSVPRPPPSVPARAEAVAEDAPNVLYPRPRHRGGREILNVVFPDGSAAEVGYPAELGLAGLGVRPAMTGRLDGEAGTYRQLTVPQGGPAGVAMGRPMIRKLAGQVTLWHPMSPVEGEVLLFAFDPWFVALRDLKDGMPFEQRMLWARNLRGRVTRDGYLVLDAQAPVRLARPGETFRGEQVGPQLWFGGARETLLVLAPVPGCDVAAIELSVIEQRRRFSAETCQDGVYVAASGERGHVERAVAEIVVRRTA</sequence>
<keyword evidence="1" id="KW-1133">Transmembrane helix</keyword>
<organism evidence="2 3">
    <name type="scientific">Streptosporangium amethystogenes subsp. fukuiense</name>
    <dbReference type="NCBI Taxonomy" id="698418"/>
    <lineage>
        <taxon>Bacteria</taxon>
        <taxon>Bacillati</taxon>
        <taxon>Actinomycetota</taxon>
        <taxon>Actinomycetes</taxon>
        <taxon>Streptosporangiales</taxon>
        <taxon>Streptosporangiaceae</taxon>
        <taxon>Streptosporangium</taxon>
    </lineage>
</organism>
<comment type="caution">
    <text evidence="2">The sequence shown here is derived from an EMBL/GenBank/DDBJ whole genome shotgun (WGS) entry which is preliminary data.</text>
</comment>
<dbReference type="RefSeq" id="WP_343973276.1">
    <property type="nucleotide sequence ID" value="NZ_BAAAGK010000098.1"/>
</dbReference>
<name>A0ABW2TBS6_9ACTN</name>
<gene>
    <name evidence="2" type="ORF">ACFQVD_39195</name>
</gene>
<evidence type="ECO:0000313" key="3">
    <source>
        <dbReference type="Proteomes" id="UP001596514"/>
    </source>
</evidence>
<protein>
    <submittedName>
        <fullName evidence="2">Uncharacterized protein</fullName>
    </submittedName>
</protein>
<reference evidence="3" key="1">
    <citation type="journal article" date="2019" name="Int. J. Syst. Evol. Microbiol.">
        <title>The Global Catalogue of Microorganisms (GCM) 10K type strain sequencing project: providing services to taxonomists for standard genome sequencing and annotation.</title>
        <authorList>
            <consortium name="The Broad Institute Genomics Platform"/>
            <consortium name="The Broad Institute Genome Sequencing Center for Infectious Disease"/>
            <person name="Wu L."/>
            <person name="Ma J."/>
        </authorList>
    </citation>
    <scope>NUCLEOTIDE SEQUENCE [LARGE SCALE GENOMIC DNA]</scope>
    <source>
        <strain evidence="3">JCM 10083</strain>
    </source>
</reference>
<feature type="transmembrane region" description="Helical" evidence="1">
    <location>
        <begin position="20"/>
        <end position="40"/>
    </location>
</feature>
<keyword evidence="1" id="KW-0472">Membrane</keyword>
<keyword evidence="1" id="KW-0812">Transmembrane</keyword>
<proteinExistence type="predicted"/>
<dbReference type="Proteomes" id="UP001596514">
    <property type="component" value="Unassembled WGS sequence"/>
</dbReference>
<keyword evidence="3" id="KW-1185">Reference proteome</keyword>
<dbReference type="EMBL" id="JBHTEE010000001">
    <property type="protein sequence ID" value="MFC7606143.1"/>
    <property type="molecule type" value="Genomic_DNA"/>
</dbReference>
<evidence type="ECO:0000313" key="2">
    <source>
        <dbReference type="EMBL" id="MFC7606143.1"/>
    </source>
</evidence>
<accession>A0ABW2TBS6</accession>